<dbReference type="RefSeq" id="WP_345042052.1">
    <property type="nucleotide sequence ID" value="NZ_BAABED010000001.1"/>
</dbReference>
<protein>
    <submittedName>
        <fullName evidence="2">Uncharacterized protein</fullName>
    </submittedName>
</protein>
<feature type="region of interest" description="Disordered" evidence="1">
    <location>
        <begin position="1"/>
        <end position="58"/>
    </location>
</feature>
<proteinExistence type="predicted"/>
<sequence>MSTDTPARQPKGVPAGGQFAATTHAEPELSLTAPKVTSKGRTTSVTLPDGRVATRTSKTKEYSHVVVLSPEVPELVIKDREASIIRAQASIAAREEALKDPKFAKKQRFRDDRDPDVDYKGEPTYNGFEYYLMPAGGGREPLETMWGNSKGDTKGCYDPETFEYDVKKVGRVVPELKLHTLEHIRQARKNIASYEADIESVKNGTYNLGNYRVSDWASRPDLAEKASRQYAGWTRRATVTPIDQ</sequence>
<dbReference type="EMBL" id="JBHMBH010000019">
    <property type="protein sequence ID" value="MFB9713925.1"/>
    <property type="molecule type" value="Genomic_DNA"/>
</dbReference>
<evidence type="ECO:0000313" key="2">
    <source>
        <dbReference type="EMBL" id="MFB9713925.1"/>
    </source>
</evidence>
<comment type="caution">
    <text evidence="2">The sequence shown here is derived from an EMBL/GenBank/DDBJ whole genome shotgun (WGS) entry which is preliminary data.</text>
</comment>
<name>A0ABV5UN28_9MICC</name>
<keyword evidence="3" id="KW-1185">Reference proteome</keyword>
<evidence type="ECO:0000256" key="1">
    <source>
        <dbReference type="SAM" id="MobiDB-lite"/>
    </source>
</evidence>
<organism evidence="2 3">
    <name type="scientific">Arthrobacter methylotrophus</name>
    <dbReference type="NCBI Taxonomy" id="121291"/>
    <lineage>
        <taxon>Bacteria</taxon>
        <taxon>Bacillati</taxon>
        <taxon>Actinomycetota</taxon>
        <taxon>Actinomycetes</taxon>
        <taxon>Micrococcales</taxon>
        <taxon>Micrococcaceae</taxon>
        <taxon>Arthrobacter</taxon>
    </lineage>
</organism>
<gene>
    <name evidence="2" type="ORF">ACFFPI_07125</name>
</gene>
<dbReference type="Proteomes" id="UP001589536">
    <property type="component" value="Unassembled WGS sequence"/>
</dbReference>
<accession>A0ABV5UN28</accession>
<reference evidence="2 3" key="1">
    <citation type="submission" date="2024-09" db="EMBL/GenBank/DDBJ databases">
        <authorList>
            <person name="Sun Q."/>
            <person name="Mori K."/>
        </authorList>
    </citation>
    <scope>NUCLEOTIDE SEQUENCE [LARGE SCALE GENOMIC DNA]</scope>
    <source>
        <strain evidence="2 3">JCM 13519</strain>
    </source>
</reference>
<evidence type="ECO:0000313" key="3">
    <source>
        <dbReference type="Proteomes" id="UP001589536"/>
    </source>
</evidence>